<evidence type="ECO:0000256" key="1">
    <source>
        <dbReference type="SAM" id="MobiDB-lite"/>
    </source>
</evidence>
<proteinExistence type="predicted"/>
<keyword evidence="3" id="KW-1185">Reference proteome</keyword>
<sequence length="254" mass="27876">MPPSRLGTIRVASGNMPAVFVVVGAVRHCNLVEPVHLQDNMRKEIGLFVLSTELQRVVALIGAVAGEDKFYGNFIQNYVLFTTKKDTQATKVASSGAGPSSSRSRGMFGSQSPSKASLSPRKACYADSSSMGNRDTPGRCMTGYPDVLSFTENVPIYDATGDKRLNLDPFNFRGDQFDRLEEYPIYSQRGQPVDLPRWQDTRNVETDEKVANFSIAAPEAAETAEGLGRPDDPWHPSPELSALNDAEDEDFTFD</sequence>
<feature type="region of interest" description="Disordered" evidence="1">
    <location>
        <begin position="90"/>
        <end position="138"/>
    </location>
</feature>
<dbReference type="EMBL" id="JASNQZ010000007">
    <property type="protein sequence ID" value="KAL0954974.1"/>
    <property type="molecule type" value="Genomic_DNA"/>
</dbReference>
<evidence type="ECO:0000313" key="3">
    <source>
        <dbReference type="Proteomes" id="UP001556367"/>
    </source>
</evidence>
<feature type="compositionally biased region" description="Low complexity" evidence="1">
    <location>
        <begin position="93"/>
        <end position="106"/>
    </location>
</feature>
<organism evidence="2 3">
    <name type="scientific">Hohenbuehelia grisea</name>
    <dbReference type="NCBI Taxonomy" id="104357"/>
    <lineage>
        <taxon>Eukaryota</taxon>
        <taxon>Fungi</taxon>
        <taxon>Dikarya</taxon>
        <taxon>Basidiomycota</taxon>
        <taxon>Agaricomycotina</taxon>
        <taxon>Agaricomycetes</taxon>
        <taxon>Agaricomycetidae</taxon>
        <taxon>Agaricales</taxon>
        <taxon>Pleurotineae</taxon>
        <taxon>Pleurotaceae</taxon>
        <taxon>Hohenbuehelia</taxon>
    </lineage>
</organism>
<accession>A0ABR3JGU7</accession>
<comment type="caution">
    <text evidence="2">The sequence shown here is derived from an EMBL/GenBank/DDBJ whole genome shotgun (WGS) entry which is preliminary data.</text>
</comment>
<feature type="compositionally biased region" description="Acidic residues" evidence="1">
    <location>
        <begin position="245"/>
        <end position="254"/>
    </location>
</feature>
<gene>
    <name evidence="2" type="ORF">HGRIS_003904</name>
</gene>
<evidence type="ECO:0000313" key="2">
    <source>
        <dbReference type="EMBL" id="KAL0954974.1"/>
    </source>
</evidence>
<feature type="region of interest" description="Disordered" evidence="1">
    <location>
        <begin position="221"/>
        <end position="254"/>
    </location>
</feature>
<dbReference type="Proteomes" id="UP001556367">
    <property type="component" value="Unassembled WGS sequence"/>
</dbReference>
<reference evidence="3" key="1">
    <citation type="submission" date="2024-06" db="EMBL/GenBank/DDBJ databases">
        <title>Multi-omics analyses provide insights into the biosynthesis of the anticancer antibiotic pleurotin in Hohenbuehelia grisea.</title>
        <authorList>
            <person name="Weaver J.A."/>
            <person name="Alberti F."/>
        </authorList>
    </citation>
    <scope>NUCLEOTIDE SEQUENCE [LARGE SCALE GENOMIC DNA]</scope>
    <source>
        <strain evidence="3">T-177</strain>
    </source>
</reference>
<name>A0ABR3JGU7_9AGAR</name>
<protein>
    <submittedName>
        <fullName evidence="2">Uncharacterized protein</fullName>
    </submittedName>
</protein>